<evidence type="ECO:0000313" key="2">
    <source>
        <dbReference type="Proteomes" id="UP000619260"/>
    </source>
</evidence>
<comment type="caution">
    <text evidence="1">The sequence shown here is derived from an EMBL/GenBank/DDBJ whole genome shotgun (WGS) entry which is preliminary data.</text>
</comment>
<dbReference type="AlphaFoldDB" id="A0A8J3YZ50"/>
<reference evidence="1" key="1">
    <citation type="submission" date="2021-01" db="EMBL/GenBank/DDBJ databases">
        <title>Whole genome shotgun sequence of Virgisporangium aliadipatigenens NBRC 105644.</title>
        <authorList>
            <person name="Komaki H."/>
            <person name="Tamura T."/>
        </authorList>
    </citation>
    <scope>NUCLEOTIDE SEQUENCE</scope>
    <source>
        <strain evidence="1">NBRC 105644</strain>
    </source>
</reference>
<keyword evidence="2" id="KW-1185">Reference proteome</keyword>
<gene>
    <name evidence="1" type="ORF">Val02_92720</name>
</gene>
<proteinExistence type="predicted"/>
<organism evidence="1 2">
    <name type="scientific">Virgisporangium aliadipatigenens</name>
    <dbReference type="NCBI Taxonomy" id="741659"/>
    <lineage>
        <taxon>Bacteria</taxon>
        <taxon>Bacillati</taxon>
        <taxon>Actinomycetota</taxon>
        <taxon>Actinomycetes</taxon>
        <taxon>Micromonosporales</taxon>
        <taxon>Micromonosporaceae</taxon>
        <taxon>Virgisporangium</taxon>
    </lineage>
</organism>
<dbReference type="EMBL" id="BOPF01000079">
    <property type="protein sequence ID" value="GIJ52386.1"/>
    <property type="molecule type" value="Genomic_DNA"/>
</dbReference>
<evidence type="ECO:0000313" key="1">
    <source>
        <dbReference type="EMBL" id="GIJ52386.1"/>
    </source>
</evidence>
<name>A0A8J3YZ50_9ACTN</name>
<dbReference type="RefSeq" id="WP_203905782.1">
    <property type="nucleotide sequence ID" value="NZ_BOPF01000079.1"/>
</dbReference>
<accession>A0A8J3YZ50</accession>
<protein>
    <submittedName>
        <fullName evidence="1">Uncharacterized protein</fullName>
    </submittedName>
</protein>
<sequence>MSESRGATGLAYDTDGLLYELGVRDLVGPSLDADNLVRYETLVALSFLKHTLDGVPPPLDRDDRRNMLFYLRRHRGSLSLDQLVARLEEDDRDDLDWLAANERADAVARDGHTVRLTPAGDRELDEVVRQLAGRVTPLLAGVERDRLPIVRHTCLRLHANRKAPYLQPGDPGPDREADDGGYEFDPVTRVLFAPALDAPALAACEAFAALRAAMFGAHDGLPKLGRPTVRAMFRLHQRPEGLPLTDFRGDGLDGFVEEGVQGGILHVEGDVVRLSEQAAENLDRGWRQRAEWMASVTEGVSVSQLAVLRDACWRVAAGAAG</sequence>
<dbReference type="Proteomes" id="UP000619260">
    <property type="component" value="Unassembled WGS sequence"/>
</dbReference>